<dbReference type="GO" id="GO:1990246">
    <property type="term" value="C:uniplex complex"/>
    <property type="evidence" value="ECO:0007669"/>
    <property type="project" value="UniProtKB-UniRule"/>
</dbReference>
<evidence type="ECO:0000256" key="13">
    <source>
        <dbReference type="ARBA" id="ARBA00023136"/>
    </source>
</evidence>
<feature type="transmembrane region" description="Helical" evidence="14">
    <location>
        <begin position="49"/>
        <end position="68"/>
    </location>
</feature>
<keyword evidence="4 14" id="KW-0813">Transport</keyword>
<keyword evidence="11 14" id="KW-0406">Ion transport</keyword>
<reference evidence="16" key="1">
    <citation type="submission" date="2021-05" db="EMBL/GenBank/DDBJ databases">
        <authorList>
            <person name="Alioto T."/>
            <person name="Alioto T."/>
            <person name="Gomez Garrido J."/>
        </authorList>
    </citation>
    <scope>NUCLEOTIDE SEQUENCE</scope>
</reference>
<keyword evidence="13 14" id="KW-0472">Membrane</keyword>
<dbReference type="EMBL" id="HBUF01352867">
    <property type="protein sequence ID" value="CAG6715225.1"/>
    <property type="molecule type" value="Transcribed_RNA"/>
</dbReference>
<evidence type="ECO:0000256" key="14">
    <source>
        <dbReference type="RuleBase" id="RU369077"/>
    </source>
</evidence>
<evidence type="ECO:0000256" key="3">
    <source>
        <dbReference type="ARBA" id="ARBA00022180"/>
    </source>
</evidence>
<evidence type="ECO:0000256" key="4">
    <source>
        <dbReference type="ARBA" id="ARBA00022448"/>
    </source>
</evidence>
<feature type="region of interest" description="Disordered" evidence="15">
    <location>
        <begin position="80"/>
        <end position="126"/>
    </location>
</feature>
<keyword evidence="10 14" id="KW-1133">Transmembrane helix</keyword>
<name>A0A8D8UXL5_9HEMI</name>
<comment type="function">
    <text evidence="14">Essential regulatory subunit of the mitochondrial calcium uniporter complex (uniplex), a complex that mediates calcium uptake into mitochondria.</text>
</comment>
<dbReference type="AlphaFoldDB" id="A0A8D8UXL5"/>
<keyword evidence="9 14" id="KW-0809">Transit peptide</keyword>
<evidence type="ECO:0000256" key="2">
    <source>
        <dbReference type="ARBA" id="ARBA00008958"/>
    </source>
</evidence>
<keyword evidence="6 14" id="KW-0812">Transmembrane</keyword>
<evidence type="ECO:0000256" key="7">
    <source>
        <dbReference type="ARBA" id="ARBA00022792"/>
    </source>
</evidence>
<accession>A0A8D8UXL5</accession>
<keyword evidence="5 14" id="KW-0109">Calcium transport</keyword>
<evidence type="ECO:0000256" key="9">
    <source>
        <dbReference type="ARBA" id="ARBA00022946"/>
    </source>
</evidence>
<evidence type="ECO:0000256" key="15">
    <source>
        <dbReference type="SAM" id="MobiDB-lite"/>
    </source>
</evidence>
<evidence type="ECO:0000256" key="5">
    <source>
        <dbReference type="ARBA" id="ARBA00022568"/>
    </source>
</evidence>
<evidence type="ECO:0000256" key="6">
    <source>
        <dbReference type="ARBA" id="ARBA00022692"/>
    </source>
</evidence>
<comment type="subunit">
    <text evidence="14">Component of the uniplex complex. Interacts (via the transmembrane region) with MCU (via the first transmembrane region); the interaction is direct.</text>
</comment>
<protein>
    <recommendedName>
        <fullName evidence="3 14">Essential MCU regulator, mitochondrial</fullName>
    </recommendedName>
    <alternativeName>
        <fullName evidence="14">Single-pass membrane protein with aspartate-rich tail 1, mitochondrial</fullName>
    </alternativeName>
</protein>
<organism evidence="16">
    <name type="scientific">Cacopsylla melanoneura</name>
    <dbReference type="NCBI Taxonomy" id="428564"/>
    <lineage>
        <taxon>Eukaryota</taxon>
        <taxon>Metazoa</taxon>
        <taxon>Ecdysozoa</taxon>
        <taxon>Arthropoda</taxon>
        <taxon>Hexapoda</taxon>
        <taxon>Insecta</taxon>
        <taxon>Pterygota</taxon>
        <taxon>Neoptera</taxon>
        <taxon>Paraneoptera</taxon>
        <taxon>Hemiptera</taxon>
        <taxon>Sternorrhyncha</taxon>
        <taxon>Psylloidea</taxon>
        <taxon>Psyllidae</taxon>
        <taxon>Psyllinae</taxon>
        <taxon>Cacopsylla</taxon>
    </lineage>
</organism>
<dbReference type="PANTHER" id="PTHR33904">
    <property type="entry name" value="ESSENTIAL MCU REGULATOR, MITOCHONDRIAL"/>
    <property type="match status" value="1"/>
</dbReference>
<evidence type="ECO:0000256" key="12">
    <source>
        <dbReference type="ARBA" id="ARBA00023128"/>
    </source>
</evidence>
<dbReference type="PANTHER" id="PTHR33904:SF1">
    <property type="entry name" value="ESSENTIAL MCU REGULATOR, MITOCHONDRIAL"/>
    <property type="match status" value="1"/>
</dbReference>
<dbReference type="Pfam" id="PF10161">
    <property type="entry name" value="DDDD"/>
    <property type="match status" value="1"/>
</dbReference>
<evidence type="ECO:0000313" key="16">
    <source>
        <dbReference type="EMBL" id="CAG6715225.1"/>
    </source>
</evidence>
<keyword evidence="8 14" id="KW-0106">Calcium</keyword>
<evidence type="ECO:0000256" key="1">
    <source>
        <dbReference type="ARBA" id="ARBA00004434"/>
    </source>
</evidence>
<dbReference type="GO" id="GO:0051560">
    <property type="term" value="P:mitochondrial calcium ion homeostasis"/>
    <property type="evidence" value="ECO:0007669"/>
    <property type="project" value="UniProtKB-UniRule"/>
</dbReference>
<dbReference type="GO" id="GO:0036444">
    <property type="term" value="P:calcium import into the mitochondrion"/>
    <property type="evidence" value="ECO:0007669"/>
    <property type="project" value="UniProtKB-UniRule"/>
</dbReference>
<feature type="compositionally biased region" description="Basic and acidic residues" evidence="15">
    <location>
        <begin position="110"/>
        <end position="126"/>
    </location>
</feature>
<evidence type="ECO:0000256" key="11">
    <source>
        <dbReference type="ARBA" id="ARBA00023065"/>
    </source>
</evidence>
<comment type="subcellular location">
    <subcellularLocation>
        <location evidence="1 14">Mitochondrion inner membrane</location>
        <topology evidence="1 14">Single-pass membrane protein</topology>
    </subcellularLocation>
</comment>
<feature type="compositionally biased region" description="Acidic residues" evidence="15">
    <location>
        <begin position="80"/>
        <end position="109"/>
    </location>
</feature>
<evidence type="ECO:0000256" key="10">
    <source>
        <dbReference type="ARBA" id="ARBA00022989"/>
    </source>
</evidence>
<proteinExistence type="inferred from homology"/>
<comment type="similarity">
    <text evidence="2 14">Belongs to the SMDT1/EMRE family.</text>
</comment>
<dbReference type="InterPro" id="IPR018782">
    <property type="entry name" value="MCU_reg"/>
</dbReference>
<evidence type="ECO:0000256" key="8">
    <source>
        <dbReference type="ARBA" id="ARBA00022837"/>
    </source>
</evidence>
<keyword evidence="7 14" id="KW-0999">Mitochondrion inner membrane</keyword>
<sequence length="126" mass="14011">MHLVVRALQSKTLPWLINKLSPKIRGTQQRLITHTPSGGFCPAPEKTSFGLLGIVGAVVPGLLIGATISKYMANFLEENELFVPSDDDDDDDDEDEDETSEEEPEEGDSQEEKEKEKEKPSQEKPK</sequence>
<keyword evidence="12 14" id="KW-0496">Mitochondrion</keyword>